<evidence type="ECO:0000313" key="3">
    <source>
        <dbReference type="Proteomes" id="UP000267342"/>
    </source>
</evidence>
<dbReference type="STRING" id="1123510.GCA_000620025_02003"/>
<feature type="transmembrane region" description="Helical" evidence="1">
    <location>
        <begin position="49"/>
        <end position="70"/>
    </location>
</feature>
<protein>
    <submittedName>
        <fullName evidence="2">ABC-type spermidine/putrescine transport</fullName>
    </submittedName>
</protein>
<accession>A0A348HCV8</accession>
<feature type="transmembrane region" description="Helical" evidence="1">
    <location>
        <begin position="12"/>
        <end position="29"/>
    </location>
</feature>
<gene>
    <name evidence="2" type="ORF">ZBT109_0684</name>
</gene>
<dbReference type="EMBL" id="AP018933">
    <property type="protein sequence ID" value="BBG29460.1"/>
    <property type="molecule type" value="Genomic_DNA"/>
</dbReference>
<name>A0A348HCV8_9GAMM</name>
<keyword evidence="1" id="KW-0812">Transmembrane</keyword>
<sequence>MIKFFINLIHYGYLWLLLIALQGAKYDWMSEIDPSIQPGDIVDDSGDRATVKVMMVTCMVILQTIILGVAQRRHERKLALLLMAVAVVTYCVTR</sequence>
<proteinExistence type="predicted"/>
<keyword evidence="3" id="KW-1185">Reference proteome</keyword>
<dbReference type="AlphaFoldDB" id="A0A348HCV8"/>
<reference evidence="2 3" key="1">
    <citation type="submission" date="2018-09" db="EMBL/GenBank/DDBJ databases">
        <title>Zymobacter palmae IAM14233 (=T109) whole genome analysis.</title>
        <authorList>
            <person name="Yanase H."/>
        </authorList>
    </citation>
    <scope>NUCLEOTIDE SEQUENCE [LARGE SCALE GENOMIC DNA]</scope>
    <source>
        <strain evidence="2 3">IAM14233</strain>
    </source>
</reference>
<evidence type="ECO:0000313" key="2">
    <source>
        <dbReference type="EMBL" id="BBG29460.1"/>
    </source>
</evidence>
<dbReference type="Proteomes" id="UP000267342">
    <property type="component" value="Chromosome"/>
</dbReference>
<dbReference type="RefSeq" id="WP_038278165.1">
    <property type="nucleotide sequence ID" value="NZ_AP018933.1"/>
</dbReference>
<evidence type="ECO:0000256" key="1">
    <source>
        <dbReference type="SAM" id="Phobius"/>
    </source>
</evidence>
<keyword evidence="1" id="KW-1133">Transmembrane helix</keyword>
<organism evidence="2 3">
    <name type="scientific">Zymobacter palmae</name>
    <dbReference type="NCBI Taxonomy" id="33074"/>
    <lineage>
        <taxon>Bacteria</taxon>
        <taxon>Pseudomonadati</taxon>
        <taxon>Pseudomonadota</taxon>
        <taxon>Gammaproteobacteria</taxon>
        <taxon>Oceanospirillales</taxon>
        <taxon>Halomonadaceae</taxon>
        <taxon>Zymobacter group</taxon>
        <taxon>Zymobacter</taxon>
    </lineage>
</organism>
<keyword evidence="1" id="KW-0472">Membrane</keyword>
<dbReference type="KEGG" id="zpl:ZBT109_0684"/>